<dbReference type="VEuPathDB" id="VectorBase:SSCA005129"/>
<name>A0A132A229_SARSC</name>
<sequence>MSSQNNVQFRLVILRSNENNVLDENQCDSANITLCSETFMCSNVQFSDMGIEFTFRYHQM</sequence>
<proteinExistence type="predicted"/>
<dbReference type="AlphaFoldDB" id="A0A132A229"/>
<evidence type="ECO:0000313" key="2">
    <source>
        <dbReference type="Proteomes" id="UP000616769"/>
    </source>
</evidence>
<evidence type="ECO:0000313" key="1">
    <source>
        <dbReference type="EMBL" id="KPM04655.1"/>
    </source>
</evidence>
<dbReference type="EMBL" id="JXLN01009765">
    <property type="protein sequence ID" value="KPM04655.1"/>
    <property type="molecule type" value="Genomic_DNA"/>
</dbReference>
<organism evidence="1 2">
    <name type="scientific">Sarcoptes scabiei</name>
    <name type="common">Itch mite</name>
    <name type="synonym">Acarus scabiei</name>
    <dbReference type="NCBI Taxonomy" id="52283"/>
    <lineage>
        <taxon>Eukaryota</taxon>
        <taxon>Metazoa</taxon>
        <taxon>Ecdysozoa</taxon>
        <taxon>Arthropoda</taxon>
        <taxon>Chelicerata</taxon>
        <taxon>Arachnida</taxon>
        <taxon>Acari</taxon>
        <taxon>Acariformes</taxon>
        <taxon>Sarcoptiformes</taxon>
        <taxon>Astigmata</taxon>
        <taxon>Psoroptidia</taxon>
        <taxon>Sarcoptoidea</taxon>
        <taxon>Sarcoptidae</taxon>
        <taxon>Sarcoptinae</taxon>
        <taxon>Sarcoptes</taxon>
    </lineage>
</organism>
<accession>A0A132A229</accession>
<reference evidence="1 2" key="1">
    <citation type="journal article" date="2015" name="Parasit. Vectors">
        <title>Draft genome of the scabies mite.</title>
        <authorList>
            <person name="Rider S.D.Jr."/>
            <person name="Morgan M.S."/>
            <person name="Arlian L.G."/>
        </authorList>
    </citation>
    <scope>NUCLEOTIDE SEQUENCE [LARGE SCALE GENOMIC DNA]</scope>
    <source>
        <strain evidence="1">Arlian Lab</strain>
    </source>
</reference>
<gene>
    <name evidence="1" type="ORF">QR98_0031060</name>
</gene>
<dbReference type="Proteomes" id="UP000616769">
    <property type="component" value="Unassembled WGS sequence"/>
</dbReference>
<protein>
    <submittedName>
        <fullName evidence="1">Uncharacterized protein</fullName>
    </submittedName>
</protein>
<comment type="caution">
    <text evidence="1">The sequence shown here is derived from an EMBL/GenBank/DDBJ whole genome shotgun (WGS) entry which is preliminary data.</text>
</comment>